<accession>A0A8X7S5M4</accession>
<dbReference type="SUPFAM" id="SSF48371">
    <property type="entry name" value="ARM repeat"/>
    <property type="match status" value="1"/>
</dbReference>
<dbReference type="Proteomes" id="UP000886595">
    <property type="component" value="Unassembled WGS sequence"/>
</dbReference>
<evidence type="ECO:0000313" key="2">
    <source>
        <dbReference type="Proteomes" id="UP000886595"/>
    </source>
</evidence>
<keyword evidence="2" id="KW-1185">Reference proteome</keyword>
<proteinExistence type="predicted"/>
<protein>
    <recommendedName>
        <fullName evidence="3">PUM-HD domain-containing protein</fullName>
    </recommendedName>
</protein>
<dbReference type="InterPro" id="IPR016024">
    <property type="entry name" value="ARM-type_fold"/>
</dbReference>
<dbReference type="OrthoDB" id="668540at2759"/>
<organism evidence="1 2">
    <name type="scientific">Brassica carinata</name>
    <name type="common">Ethiopian mustard</name>
    <name type="synonym">Abyssinian cabbage</name>
    <dbReference type="NCBI Taxonomy" id="52824"/>
    <lineage>
        <taxon>Eukaryota</taxon>
        <taxon>Viridiplantae</taxon>
        <taxon>Streptophyta</taxon>
        <taxon>Embryophyta</taxon>
        <taxon>Tracheophyta</taxon>
        <taxon>Spermatophyta</taxon>
        <taxon>Magnoliopsida</taxon>
        <taxon>eudicotyledons</taxon>
        <taxon>Gunneridae</taxon>
        <taxon>Pentapetalae</taxon>
        <taxon>rosids</taxon>
        <taxon>malvids</taxon>
        <taxon>Brassicales</taxon>
        <taxon>Brassicaceae</taxon>
        <taxon>Brassiceae</taxon>
        <taxon>Brassica</taxon>
    </lineage>
</organism>
<name>A0A8X7S5M4_BRACI</name>
<reference evidence="1 2" key="1">
    <citation type="submission" date="2020-02" db="EMBL/GenBank/DDBJ databases">
        <authorList>
            <person name="Ma Q."/>
            <person name="Huang Y."/>
            <person name="Song X."/>
            <person name="Pei D."/>
        </authorList>
    </citation>
    <scope>NUCLEOTIDE SEQUENCE [LARGE SCALE GENOMIC DNA]</scope>
    <source>
        <strain evidence="1">Sxm20200214</strain>
        <tissue evidence="1">Leaf</tissue>
    </source>
</reference>
<dbReference type="Gene3D" id="1.25.10.10">
    <property type="entry name" value="Leucine-rich Repeat Variant"/>
    <property type="match status" value="1"/>
</dbReference>
<dbReference type="EMBL" id="JAAMPC010000008">
    <property type="protein sequence ID" value="KAG2299763.1"/>
    <property type="molecule type" value="Genomic_DNA"/>
</dbReference>
<gene>
    <name evidence="1" type="ORF">Bca52824_036235</name>
</gene>
<evidence type="ECO:0008006" key="3">
    <source>
        <dbReference type="Google" id="ProtNLM"/>
    </source>
</evidence>
<comment type="caution">
    <text evidence="1">The sequence shown here is derived from an EMBL/GenBank/DDBJ whole genome shotgun (WGS) entry which is preliminary data.</text>
</comment>
<dbReference type="AlphaFoldDB" id="A0A8X7S5M4"/>
<dbReference type="InterPro" id="IPR011989">
    <property type="entry name" value="ARM-like"/>
</dbReference>
<sequence length="122" mass="13761">MLMGTTWSNKRLNTVTCIARVTLGLASVALRRSLFHESGRYIVEKLLERDDETEASVVAEILECEGDELVRLATSVYEHFVVEKALKVTRVDLFRGLVNKLKPFLPLLRTSPQSTTIAEILE</sequence>
<evidence type="ECO:0000313" key="1">
    <source>
        <dbReference type="EMBL" id="KAG2299763.1"/>
    </source>
</evidence>